<dbReference type="PROSITE" id="PS51007">
    <property type="entry name" value="CYTC"/>
    <property type="match status" value="1"/>
</dbReference>
<dbReference type="OrthoDB" id="2680585at2"/>
<keyword evidence="8" id="KW-1185">Reference proteome</keyword>
<protein>
    <submittedName>
        <fullName evidence="7">Cytochrome C</fullName>
    </submittedName>
</protein>
<dbReference type="Gene3D" id="1.10.760.10">
    <property type="entry name" value="Cytochrome c-like domain"/>
    <property type="match status" value="1"/>
</dbReference>
<dbReference type="Proteomes" id="UP000284416">
    <property type="component" value="Unassembled WGS sequence"/>
</dbReference>
<dbReference type="GO" id="GO:0020037">
    <property type="term" value="F:heme binding"/>
    <property type="evidence" value="ECO:0007669"/>
    <property type="project" value="InterPro"/>
</dbReference>
<keyword evidence="2 4" id="KW-0479">Metal-binding</keyword>
<evidence type="ECO:0000259" key="6">
    <source>
        <dbReference type="PROSITE" id="PS51007"/>
    </source>
</evidence>
<organism evidence="7 8">
    <name type="scientific">Neobacillus notoginsengisoli</name>
    <dbReference type="NCBI Taxonomy" id="1578198"/>
    <lineage>
        <taxon>Bacteria</taxon>
        <taxon>Bacillati</taxon>
        <taxon>Bacillota</taxon>
        <taxon>Bacilli</taxon>
        <taxon>Bacillales</taxon>
        <taxon>Bacillaceae</taxon>
        <taxon>Neobacillus</taxon>
    </lineage>
</organism>
<evidence type="ECO:0000256" key="5">
    <source>
        <dbReference type="SAM" id="MobiDB-lite"/>
    </source>
</evidence>
<dbReference type="AlphaFoldDB" id="A0A417YVK7"/>
<feature type="region of interest" description="Disordered" evidence="5">
    <location>
        <begin position="33"/>
        <end position="66"/>
    </location>
</feature>
<dbReference type="EMBL" id="QWEG01000004">
    <property type="protein sequence ID" value="RHW41427.1"/>
    <property type="molecule type" value="Genomic_DNA"/>
</dbReference>
<evidence type="ECO:0000313" key="8">
    <source>
        <dbReference type="Proteomes" id="UP000284416"/>
    </source>
</evidence>
<evidence type="ECO:0000256" key="3">
    <source>
        <dbReference type="ARBA" id="ARBA00023004"/>
    </source>
</evidence>
<evidence type="ECO:0000256" key="2">
    <source>
        <dbReference type="ARBA" id="ARBA00022723"/>
    </source>
</evidence>
<dbReference type="GO" id="GO:0046872">
    <property type="term" value="F:metal ion binding"/>
    <property type="evidence" value="ECO:0007669"/>
    <property type="project" value="UniProtKB-KW"/>
</dbReference>
<dbReference type="RefSeq" id="WP_118920011.1">
    <property type="nucleotide sequence ID" value="NZ_QWEG01000004.1"/>
</dbReference>
<evidence type="ECO:0000256" key="4">
    <source>
        <dbReference type="PROSITE-ProRule" id="PRU00433"/>
    </source>
</evidence>
<gene>
    <name evidence="7" type="ORF">D1B31_06775</name>
</gene>
<dbReference type="GO" id="GO:0009055">
    <property type="term" value="F:electron transfer activity"/>
    <property type="evidence" value="ECO:0007669"/>
    <property type="project" value="InterPro"/>
</dbReference>
<sequence>MKRSLVTFVICVFIGLGFGYVVFEIIGGQKDTAASQNEQTSPKENEQPETKTPSSEPTEAPTASADTEILSTKGCLGCHAVNGLKLQGSATGPDLSQAYENVEDKHGKPLAEFLKEPTSAVMSSVIAGSPLKDEEITEIADLLKKASEKK</sequence>
<dbReference type="InterPro" id="IPR009056">
    <property type="entry name" value="Cyt_c-like_dom"/>
</dbReference>
<name>A0A417YVK7_9BACI</name>
<comment type="caution">
    <text evidence="7">The sequence shown here is derived from an EMBL/GenBank/DDBJ whole genome shotgun (WGS) entry which is preliminary data.</text>
</comment>
<evidence type="ECO:0000313" key="7">
    <source>
        <dbReference type="EMBL" id="RHW41427.1"/>
    </source>
</evidence>
<dbReference type="SUPFAM" id="SSF46626">
    <property type="entry name" value="Cytochrome c"/>
    <property type="match status" value="1"/>
</dbReference>
<feature type="domain" description="Cytochrome c" evidence="6">
    <location>
        <begin position="61"/>
        <end position="147"/>
    </location>
</feature>
<keyword evidence="3 4" id="KW-0408">Iron</keyword>
<dbReference type="InterPro" id="IPR036909">
    <property type="entry name" value="Cyt_c-like_dom_sf"/>
</dbReference>
<proteinExistence type="predicted"/>
<evidence type="ECO:0000256" key="1">
    <source>
        <dbReference type="ARBA" id="ARBA00022617"/>
    </source>
</evidence>
<accession>A0A417YVK7</accession>
<reference evidence="7 8" key="1">
    <citation type="journal article" date="2017" name="Int. J. Syst. Evol. Microbiol.">
        <title>Bacillus notoginsengisoli sp. nov., a novel bacterium isolated from the rhizosphere of Panax notoginseng.</title>
        <authorList>
            <person name="Zhang M.Y."/>
            <person name="Cheng J."/>
            <person name="Cai Y."/>
            <person name="Zhang T.Y."/>
            <person name="Wu Y.Y."/>
            <person name="Manikprabhu D."/>
            <person name="Li W.J."/>
            <person name="Zhang Y.X."/>
        </authorList>
    </citation>
    <scope>NUCLEOTIDE SEQUENCE [LARGE SCALE GENOMIC DNA]</scope>
    <source>
        <strain evidence="7 8">JCM 30743</strain>
    </source>
</reference>
<keyword evidence="1 4" id="KW-0349">Heme</keyword>